<dbReference type="PANTHER" id="PTHR43479">
    <property type="entry name" value="ACREF/ENVCD OPERON REPRESSOR-RELATED"/>
    <property type="match status" value="1"/>
</dbReference>
<dbReference type="SUPFAM" id="SSF46689">
    <property type="entry name" value="Homeodomain-like"/>
    <property type="match status" value="1"/>
</dbReference>
<proteinExistence type="predicted"/>
<evidence type="ECO:0000313" key="4">
    <source>
        <dbReference type="EMBL" id="HIX05636.1"/>
    </source>
</evidence>
<dbReference type="PROSITE" id="PS01081">
    <property type="entry name" value="HTH_TETR_1"/>
    <property type="match status" value="1"/>
</dbReference>
<dbReference type="InterPro" id="IPR023772">
    <property type="entry name" value="DNA-bd_HTH_TetR-type_CS"/>
</dbReference>
<dbReference type="Proteomes" id="UP000824193">
    <property type="component" value="Unassembled WGS sequence"/>
</dbReference>
<keyword evidence="1 2" id="KW-0238">DNA-binding</keyword>
<dbReference type="PROSITE" id="PS50977">
    <property type="entry name" value="HTH_TETR_2"/>
    <property type="match status" value="1"/>
</dbReference>
<dbReference type="PANTHER" id="PTHR43479:SF11">
    <property type="entry name" value="ACREF_ENVCD OPERON REPRESSOR-RELATED"/>
    <property type="match status" value="1"/>
</dbReference>
<protein>
    <submittedName>
        <fullName evidence="4">TetR/AcrR family transcriptional regulator</fullName>
    </submittedName>
</protein>
<dbReference type="InterPro" id="IPR001647">
    <property type="entry name" value="HTH_TetR"/>
</dbReference>
<accession>A0A9D2ADL0</accession>
<comment type="caution">
    <text evidence="4">The sequence shown here is derived from an EMBL/GenBank/DDBJ whole genome shotgun (WGS) entry which is preliminary data.</text>
</comment>
<feature type="domain" description="HTH tetR-type" evidence="3">
    <location>
        <begin position="12"/>
        <end position="72"/>
    </location>
</feature>
<name>A0A9D2ADL0_9FIRM</name>
<dbReference type="GO" id="GO:0003677">
    <property type="term" value="F:DNA binding"/>
    <property type="evidence" value="ECO:0007669"/>
    <property type="project" value="UniProtKB-UniRule"/>
</dbReference>
<dbReference type="InterPro" id="IPR009057">
    <property type="entry name" value="Homeodomain-like_sf"/>
</dbReference>
<evidence type="ECO:0000256" key="2">
    <source>
        <dbReference type="PROSITE-ProRule" id="PRU00335"/>
    </source>
</evidence>
<organism evidence="4 5">
    <name type="scientific">Candidatus Allofournierella pullicola</name>
    <dbReference type="NCBI Taxonomy" id="2838596"/>
    <lineage>
        <taxon>Bacteria</taxon>
        <taxon>Bacillati</taxon>
        <taxon>Bacillota</taxon>
        <taxon>Clostridia</taxon>
        <taxon>Eubacteriales</taxon>
        <taxon>Oscillospiraceae</taxon>
        <taxon>Allofournierella</taxon>
    </lineage>
</organism>
<evidence type="ECO:0000256" key="1">
    <source>
        <dbReference type="ARBA" id="ARBA00023125"/>
    </source>
</evidence>
<dbReference type="Gene3D" id="1.10.357.10">
    <property type="entry name" value="Tetracycline Repressor, domain 2"/>
    <property type="match status" value="1"/>
</dbReference>
<dbReference type="Pfam" id="PF00440">
    <property type="entry name" value="TetR_N"/>
    <property type="match status" value="1"/>
</dbReference>
<dbReference type="EMBL" id="DXFW01000018">
    <property type="protein sequence ID" value="HIX05636.1"/>
    <property type="molecule type" value="Genomic_DNA"/>
</dbReference>
<reference evidence="4" key="1">
    <citation type="journal article" date="2021" name="PeerJ">
        <title>Extensive microbial diversity within the chicken gut microbiome revealed by metagenomics and culture.</title>
        <authorList>
            <person name="Gilroy R."/>
            <person name="Ravi A."/>
            <person name="Getino M."/>
            <person name="Pursley I."/>
            <person name="Horton D.L."/>
            <person name="Alikhan N.F."/>
            <person name="Baker D."/>
            <person name="Gharbi K."/>
            <person name="Hall N."/>
            <person name="Watson M."/>
            <person name="Adriaenssens E.M."/>
            <person name="Foster-Nyarko E."/>
            <person name="Jarju S."/>
            <person name="Secka A."/>
            <person name="Antonio M."/>
            <person name="Oren A."/>
            <person name="Chaudhuri R.R."/>
            <person name="La Ragione R."/>
            <person name="Hildebrand F."/>
            <person name="Pallen M.J."/>
        </authorList>
    </citation>
    <scope>NUCLEOTIDE SEQUENCE</scope>
    <source>
        <strain evidence="4">2239</strain>
    </source>
</reference>
<evidence type="ECO:0000313" key="5">
    <source>
        <dbReference type="Proteomes" id="UP000824193"/>
    </source>
</evidence>
<evidence type="ECO:0000259" key="3">
    <source>
        <dbReference type="PROSITE" id="PS50977"/>
    </source>
</evidence>
<dbReference type="InterPro" id="IPR050624">
    <property type="entry name" value="HTH-type_Tx_Regulator"/>
</dbReference>
<reference evidence="4" key="2">
    <citation type="submission" date="2021-04" db="EMBL/GenBank/DDBJ databases">
        <authorList>
            <person name="Gilroy R."/>
        </authorList>
    </citation>
    <scope>NUCLEOTIDE SEQUENCE</scope>
    <source>
        <strain evidence="4">2239</strain>
    </source>
</reference>
<feature type="DNA-binding region" description="H-T-H motif" evidence="2">
    <location>
        <begin position="35"/>
        <end position="54"/>
    </location>
</feature>
<dbReference type="AlphaFoldDB" id="A0A9D2ADL0"/>
<gene>
    <name evidence="4" type="ORF">H9865_05985</name>
</gene>
<sequence length="208" mass="23976">MPKVAYSEAQKEQVRRDLVAVGLELMTKQGIQHTTVEQIYQKVGISRTFFYTFFPTKEDLVVEMLYLQQPRVLEYAQKLLDDPELDWRKAVTRFLRTCCYGEQNGIAVLTVEEQQKIFRRLSPESYRTFREKQQRLFGQLLEIFGVRSASDRVSLFTNLCLATMVIQRAIPGSLPLLVPEAAEATIDVQINAIVDWLASLRSQDVQNP</sequence>